<dbReference type="Proteomes" id="UP001305647">
    <property type="component" value="Unassembled WGS sequence"/>
</dbReference>
<keyword evidence="3" id="KW-1185">Reference proteome</keyword>
<dbReference type="EMBL" id="MU863646">
    <property type="protein sequence ID" value="KAK4099746.1"/>
    <property type="molecule type" value="Genomic_DNA"/>
</dbReference>
<accession>A0AAN6T0H1</accession>
<reference evidence="2" key="2">
    <citation type="submission" date="2023-05" db="EMBL/GenBank/DDBJ databases">
        <authorList>
            <consortium name="Lawrence Berkeley National Laboratory"/>
            <person name="Steindorff A."/>
            <person name="Hensen N."/>
            <person name="Bonometti L."/>
            <person name="Westerberg I."/>
            <person name="Brannstrom I.O."/>
            <person name="Guillou S."/>
            <person name="Cros-Aarteil S."/>
            <person name="Calhoun S."/>
            <person name="Haridas S."/>
            <person name="Kuo A."/>
            <person name="Mondo S."/>
            <person name="Pangilinan J."/>
            <person name="Riley R."/>
            <person name="Labutti K."/>
            <person name="Andreopoulos B."/>
            <person name="Lipzen A."/>
            <person name="Chen C."/>
            <person name="Yanf M."/>
            <person name="Daum C."/>
            <person name="Ng V."/>
            <person name="Clum A."/>
            <person name="Ohm R."/>
            <person name="Martin F."/>
            <person name="Silar P."/>
            <person name="Natvig D."/>
            <person name="Lalanne C."/>
            <person name="Gautier V."/>
            <person name="Ament-Velasquez S.L."/>
            <person name="Kruys A."/>
            <person name="Hutchinson M.I."/>
            <person name="Powell A.J."/>
            <person name="Barry K."/>
            <person name="Miller A.N."/>
            <person name="Grigoriev I.V."/>
            <person name="Debuchy R."/>
            <person name="Gladieux P."/>
            <person name="Thoren M.H."/>
            <person name="Johannesson H."/>
        </authorList>
    </citation>
    <scope>NUCLEOTIDE SEQUENCE</scope>
    <source>
        <strain evidence="2">CBS 757.83</strain>
    </source>
</reference>
<evidence type="ECO:0000256" key="1">
    <source>
        <dbReference type="SAM" id="MobiDB-lite"/>
    </source>
</evidence>
<protein>
    <submittedName>
        <fullName evidence="2">Uncharacterized protein</fullName>
    </submittedName>
</protein>
<name>A0AAN6T0H1_9PEZI</name>
<sequence>MCSPFTFYHLREVTRRQRTSWLTSSLLLAVLAARPRIRCCTCLNSGHLRVTETMSACDKDAKWLLVRNPPRVFLSRQLTCWRDGNVASGIHPTGRQPQLQHHSMPSPSLNSNQHLPRSPNLRHPFIPRTLERETHRGHADVLRQASQQEPSHDPDCW</sequence>
<feature type="compositionally biased region" description="Basic and acidic residues" evidence="1">
    <location>
        <begin position="129"/>
        <end position="141"/>
    </location>
</feature>
<gene>
    <name evidence="2" type="ORF">N658DRAFT_152967</name>
</gene>
<organism evidence="2 3">
    <name type="scientific">Parathielavia hyrcaniae</name>
    <dbReference type="NCBI Taxonomy" id="113614"/>
    <lineage>
        <taxon>Eukaryota</taxon>
        <taxon>Fungi</taxon>
        <taxon>Dikarya</taxon>
        <taxon>Ascomycota</taxon>
        <taxon>Pezizomycotina</taxon>
        <taxon>Sordariomycetes</taxon>
        <taxon>Sordariomycetidae</taxon>
        <taxon>Sordariales</taxon>
        <taxon>Chaetomiaceae</taxon>
        <taxon>Parathielavia</taxon>
    </lineage>
</organism>
<evidence type="ECO:0000313" key="2">
    <source>
        <dbReference type="EMBL" id="KAK4099746.1"/>
    </source>
</evidence>
<feature type="region of interest" description="Disordered" evidence="1">
    <location>
        <begin position="91"/>
        <end position="157"/>
    </location>
</feature>
<comment type="caution">
    <text evidence="2">The sequence shown here is derived from an EMBL/GenBank/DDBJ whole genome shotgun (WGS) entry which is preliminary data.</text>
</comment>
<evidence type="ECO:0000313" key="3">
    <source>
        <dbReference type="Proteomes" id="UP001305647"/>
    </source>
</evidence>
<dbReference type="AlphaFoldDB" id="A0AAN6T0H1"/>
<reference evidence="2" key="1">
    <citation type="journal article" date="2023" name="Mol. Phylogenet. Evol.">
        <title>Genome-scale phylogeny and comparative genomics of the fungal order Sordariales.</title>
        <authorList>
            <person name="Hensen N."/>
            <person name="Bonometti L."/>
            <person name="Westerberg I."/>
            <person name="Brannstrom I.O."/>
            <person name="Guillou S."/>
            <person name="Cros-Aarteil S."/>
            <person name="Calhoun S."/>
            <person name="Haridas S."/>
            <person name="Kuo A."/>
            <person name="Mondo S."/>
            <person name="Pangilinan J."/>
            <person name="Riley R."/>
            <person name="LaButti K."/>
            <person name="Andreopoulos B."/>
            <person name="Lipzen A."/>
            <person name="Chen C."/>
            <person name="Yan M."/>
            <person name="Daum C."/>
            <person name="Ng V."/>
            <person name="Clum A."/>
            <person name="Steindorff A."/>
            <person name="Ohm R.A."/>
            <person name="Martin F."/>
            <person name="Silar P."/>
            <person name="Natvig D.O."/>
            <person name="Lalanne C."/>
            <person name="Gautier V."/>
            <person name="Ament-Velasquez S.L."/>
            <person name="Kruys A."/>
            <person name="Hutchinson M.I."/>
            <person name="Powell A.J."/>
            <person name="Barry K."/>
            <person name="Miller A.N."/>
            <person name="Grigoriev I.V."/>
            <person name="Debuchy R."/>
            <person name="Gladieux P."/>
            <person name="Hiltunen Thoren M."/>
            <person name="Johannesson H."/>
        </authorList>
    </citation>
    <scope>NUCLEOTIDE SEQUENCE</scope>
    <source>
        <strain evidence="2">CBS 757.83</strain>
    </source>
</reference>
<feature type="compositionally biased region" description="Polar residues" evidence="1">
    <location>
        <begin position="95"/>
        <end position="115"/>
    </location>
</feature>
<proteinExistence type="predicted"/>